<dbReference type="AlphaFoldDB" id="A0AAW2IMT5"/>
<sequence length="251" mass="27797">MSEISPTKSPQHNRLHPQATPSHLSGAPLYKGNKKCILYDTLIAKMRSKLQGWAQSSLSHGGRLALIKSTLCSMPLHLIQVINPPKTIIHCIEQIMARFFWGSTKSQKNSLDFMENNMSAGGGRRTWYQETFGCCGGLSPQALVAIQKSMLALGSVPSTKYCRGTFAGQVKVSIHDSPHGKGCARHIAQDQIFWTLGTGKASFWFDNWIGEQTFPNDQFSFGWIGNGELLLDRWAMGDLDLTALFLVILLI</sequence>
<accession>A0AAW2IMT5</accession>
<dbReference type="EMBL" id="JACGWJ010001298">
    <property type="protein sequence ID" value="KAL0283310.1"/>
    <property type="molecule type" value="Genomic_DNA"/>
</dbReference>
<name>A0AAW2IMT5_SESRA</name>
<dbReference type="PANTHER" id="PTHR33116:SF80">
    <property type="entry name" value="REVERSE TRANSCRIPTASE ZINC-BINDING DOMAIN-CONTAINING PROTEIN"/>
    <property type="match status" value="1"/>
</dbReference>
<protein>
    <submittedName>
        <fullName evidence="2">Uncharacterized protein</fullName>
    </submittedName>
</protein>
<feature type="region of interest" description="Disordered" evidence="1">
    <location>
        <begin position="1"/>
        <end position="27"/>
    </location>
</feature>
<dbReference type="PANTHER" id="PTHR33116">
    <property type="entry name" value="REVERSE TRANSCRIPTASE ZINC-BINDING DOMAIN-CONTAINING PROTEIN-RELATED-RELATED"/>
    <property type="match status" value="1"/>
</dbReference>
<reference evidence="2" key="1">
    <citation type="submission" date="2020-06" db="EMBL/GenBank/DDBJ databases">
        <authorList>
            <person name="Li T."/>
            <person name="Hu X."/>
            <person name="Zhang T."/>
            <person name="Song X."/>
            <person name="Zhang H."/>
            <person name="Dai N."/>
            <person name="Sheng W."/>
            <person name="Hou X."/>
            <person name="Wei L."/>
        </authorList>
    </citation>
    <scope>NUCLEOTIDE SEQUENCE</scope>
    <source>
        <strain evidence="2">G02</strain>
        <tissue evidence="2">Leaf</tissue>
    </source>
</reference>
<feature type="compositionally biased region" description="Polar residues" evidence="1">
    <location>
        <begin position="1"/>
        <end position="12"/>
    </location>
</feature>
<organism evidence="2">
    <name type="scientific">Sesamum radiatum</name>
    <name type="common">Black benniseed</name>
    <dbReference type="NCBI Taxonomy" id="300843"/>
    <lineage>
        <taxon>Eukaryota</taxon>
        <taxon>Viridiplantae</taxon>
        <taxon>Streptophyta</taxon>
        <taxon>Embryophyta</taxon>
        <taxon>Tracheophyta</taxon>
        <taxon>Spermatophyta</taxon>
        <taxon>Magnoliopsida</taxon>
        <taxon>eudicotyledons</taxon>
        <taxon>Gunneridae</taxon>
        <taxon>Pentapetalae</taxon>
        <taxon>asterids</taxon>
        <taxon>lamiids</taxon>
        <taxon>Lamiales</taxon>
        <taxon>Pedaliaceae</taxon>
        <taxon>Sesamum</taxon>
    </lineage>
</organism>
<comment type="caution">
    <text evidence="2">The sequence shown here is derived from an EMBL/GenBank/DDBJ whole genome shotgun (WGS) entry which is preliminary data.</text>
</comment>
<reference evidence="2" key="2">
    <citation type="journal article" date="2024" name="Plant">
        <title>Genomic evolution and insights into agronomic trait innovations of Sesamum species.</title>
        <authorList>
            <person name="Miao H."/>
            <person name="Wang L."/>
            <person name="Qu L."/>
            <person name="Liu H."/>
            <person name="Sun Y."/>
            <person name="Le M."/>
            <person name="Wang Q."/>
            <person name="Wei S."/>
            <person name="Zheng Y."/>
            <person name="Lin W."/>
            <person name="Duan Y."/>
            <person name="Cao H."/>
            <person name="Xiong S."/>
            <person name="Wang X."/>
            <person name="Wei L."/>
            <person name="Li C."/>
            <person name="Ma Q."/>
            <person name="Ju M."/>
            <person name="Zhao R."/>
            <person name="Li G."/>
            <person name="Mu C."/>
            <person name="Tian Q."/>
            <person name="Mei H."/>
            <person name="Zhang T."/>
            <person name="Gao T."/>
            <person name="Zhang H."/>
        </authorList>
    </citation>
    <scope>NUCLEOTIDE SEQUENCE</scope>
    <source>
        <strain evidence="2">G02</strain>
    </source>
</reference>
<evidence type="ECO:0000313" key="2">
    <source>
        <dbReference type="EMBL" id="KAL0283310.1"/>
    </source>
</evidence>
<evidence type="ECO:0000256" key="1">
    <source>
        <dbReference type="SAM" id="MobiDB-lite"/>
    </source>
</evidence>
<proteinExistence type="predicted"/>
<gene>
    <name evidence="2" type="ORF">Sradi_7233200</name>
</gene>